<evidence type="ECO:0000313" key="2">
    <source>
        <dbReference type="EMBL" id="ENN75860.1"/>
    </source>
</evidence>
<reference evidence="2" key="1">
    <citation type="journal article" date="2013" name="Genome Biol.">
        <title>Draft genome of the mountain pine beetle, Dendroctonus ponderosae Hopkins, a major forest pest.</title>
        <authorList>
            <person name="Keeling C.I."/>
            <person name="Yuen M.M."/>
            <person name="Liao N.Y."/>
            <person name="Docking T.R."/>
            <person name="Chan S.K."/>
            <person name="Taylor G.A."/>
            <person name="Palmquist D.L."/>
            <person name="Jackman S.D."/>
            <person name="Nguyen A."/>
            <person name="Li M."/>
            <person name="Henderson H."/>
            <person name="Janes J.K."/>
            <person name="Zhao Y."/>
            <person name="Pandoh P."/>
            <person name="Moore R."/>
            <person name="Sperling F.A."/>
            <person name="Huber D.P."/>
            <person name="Birol I."/>
            <person name="Jones S.J."/>
            <person name="Bohlmann J."/>
        </authorList>
    </citation>
    <scope>NUCLEOTIDE SEQUENCE</scope>
</reference>
<feature type="region of interest" description="Disordered" evidence="1">
    <location>
        <begin position="1"/>
        <end position="47"/>
    </location>
</feature>
<dbReference type="OrthoDB" id="5982258at2759"/>
<dbReference type="EMBL" id="KB740997">
    <property type="protein sequence ID" value="ENN75860.1"/>
    <property type="molecule type" value="Genomic_DNA"/>
</dbReference>
<dbReference type="HOGENOM" id="CLU_2087260_0_0_1"/>
<gene>
    <name evidence="2" type="ORF">YQE_07589</name>
</gene>
<dbReference type="InterPro" id="IPR021012">
    <property type="entry name" value="Dscam1_C"/>
</dbReference>
<feature type="compositionally biased region" description="Basic and acidic residues" evidence="1">
    <location>
        <begin position="26"/>
        <end position="47"/>
    </location>
</feature>
<name>N6U2R6_DENPD</name>
<accession>N6U2R6</accession>
<dbReference type="Pfam" id="PF12355">
    <property type="entry name" value="Dscam_C"/>
    <property type="match status" value="1"/>
</dbReference>
<evidence type="ECO:0000256" key="1">
    <source>
        <dbReference type="SAM" id="MobiDB-lite"/>
    </source>
</evidence>
<sequence length="117" mass="13194">MQTLDFSSLRIPPTSSSPEPPPPPPRNHDPSFNDSKDSNEISEAECDRDQLINSRTYGGNAAYWMFRKHMIKMVSRHFWAVKRCFRGAKATCGTPLKMQASQEEILANDGLKTGKTH</sequence>
<organism evidence="2">
    <name type="scientific">Dendroctonus ponderosae</name>
    <name type="common">Mountain pine beetle</name>
    <dbReference type="NCBI Taxonomy" id="77166"/>
    <lineage>
        <taxon>Eukaryota</taxon>
        <taxon>Metazoa</taxon>
        <taxon>Ecdysozoa</taxon>
        <taxon>Arthropoda</taxon>
        <taxon>Hexapoda</taxon>
        <taxon>Insecta</taxon>
        <taxon>Pterygota</taxon>
        <taxon>Neoptera</taxon>
        <taxon>Endopterygota</taxon>
        <taxon>Coleoptera</taxon>
        <taxon>Polyphaga</taxon>
        <taxon>Cucujiformia</taxon>
        <taxon>Curculionidae</taxon>
        <taxon>Scolytinae</taxon>
        <taxon>Dendroctonus</taxon>
    </lineage>
</organism>
<dbReference type="AlphaFoldDB" id="N6U2R6"/>
<protein>
    <submittedName>
        <fullName evidence="2">Uncharacterized protein</fullName>
    </submittedName>
</protein>
<proteinExistence type="predicted"/>
<feature type="non-terminal residue" evidence="2">
    <location>
        <position position="1"/>
    </location>
</feature>